<dbReference type="PROSITE" id="PS50110">
    <property type="entry name" value="RESPONSE_REGULATORY"/>
    <property type="match status" value="1"/>
</dbReference>
<evidence type="ECO:0000259" key="4">
    <source>
        <dbReference type="PROSITE" id="PS50110"/>
    </source>
</evidence>
<dbReference type="InterPro" id="IPR007492">
    <property type="entry name" value="LytTR_DNA-bd_dom"/>
</dbReference>
<keyword evidence="3" id="KW-0597">Phosphoprotein</keyword>
<organism evidence="6 7">
    <name type="scientific">Jutongia hominis</name>
    <dbReference type="NCBI Taxonomy" id="2763664"/>
    <lineage>
        <taxon>Bacteria</taxon>
        <taxon>Bacillati</taxon>
        <taxon>Bacillota</taxon>
        <taxon>Clostridia</taxon>
        <taxon>Lachnospirales</taxon>
        <taxon>Lachnospiraceae</taxon>
        <taxon>Jutongia</taxon>
    </lineage>
</organism>
<name>A0ABR7MRT2_9FIRM</name>
<evidence type="ECO:0000256" key="1">
    <source>
        <dbReference type="ARBA" id="ARBA00018672"/>
    </source>
</evidence>
<feature type="modified residue" description="4-aspartylphosphate" evidence="3">
    <location>
        <position position="56"/>
    </location>
</feature>
<evidence type="ECO:0000313" key="7">
    <source>
        <dbReference type="Proteomes" id="UP000637513"/>
    </source>
</evidence>
<accession>A0ABR7MRT2</accession>
<proteinExistence type="predicted"/>
<dbReference type="InterPro" id="IPR011006">
    <property type="entry name" value="CheY-like_superfamily"/>
</dbReference>
<dbReference type="PANTHER" id="PTHR37299">
    <property type="entry name" value="TRANSCRIPTIONAL REGULATOR-RELATED"/>
    <property type="match status" value="1"/>
</dbReference>
<dbReference type="Gene3D" id="3.40.50.2300">
    <property type="match status" value="1"/>
</dbReference>
<comment type="caution">
    <text evidence="6">The sequence shown here is derived from an EMBL/GenBank/DDBJ whole genome shotgun (WGS) entry which is preliminary data.</text>
</comment>
<dbReference type="InterPro" id="IPR046947">
    <property type="entry name" value="LytR-like"/>
</dbReference>
<reference evidence="6 7" key="1">
    <citation type="submission" date="2020-08" db="EMBL/GenBank/DDBJ databases">
        <title>Genome public.</title>
        <authorList>
            <person name="Liu C."/>
            <person name="Sun Q."/>
        </authorList>
    </citation>
    <scope>NUCLEOTIDE SEQUENCE [LARGE SCALE GENOMIC DNA]</scope>
    <source>
        <strain evidence="6 7">BX3</strain>
    </source>
</reference>
<sequence length="237" mass="27473">MRTSIFILEDNMTQVKTLTRYIHNYAPDIELCIASSKEEAFILLKNHPDFNAYLLDVSLGSADLDTDGLAVANYIIDSRTTTAAGNRNIIFITAFPEHIYTAVNDIHCTAYLLKPYTQKDLYAQLNAIFHTEYALQLKTLEGIYAKLNFAEIYYIESHARYMYFHTTQGIIKSRQYRLKELTTLLPSFFIQCHKSYIINSKYIDFVSPGQHFIQLKTIGEQIPYGNRYYSVTQEQIR</sequence>
<feature type="domain" description="Response regulatory" evidence="4">
    <location>
        <begin position="4"/>
        <end position="129"/>
    </location>
</feature>
<keyword evidence="7" id="KW-1185">Reference proteome</keyword>
<feature type="domain" description="HTH LytTR-type" evidence="5">
    <location>
        <begin position="135"/>
        <end position="237"/>
    </location>
</feature>
<dbReference type="Gene3D" id="2.40.50.1020">
    <property type="entry name" value="LytTr DNA-binding domain"/>
    <property type="match status" value="1"/>
</dbReference>
<evidence type="ECO:0000259" key="5">
    <source>
        <dbReference type="PROSITE" id="PS50930"/>
    </source>
</evidence>
<dbReference type="EMBL" id="JACRSW010000008">
    <property type="protein sequence ID" value="MBC8556502.1"/>
    <property type="molecule type" value="Genomic_DNA"/>
</dbReference>
<protein>
    <recommendedName>
        <fullName evidence="1">Stage 0 sporulation protein A homolog</fullName>
    </recommendedName>
</protein>
<gene>
    <name evidence="6" type="ORF">H8700_02075</name>
</gene>
<dbReference type="InterPro" id="IPR001789">
    <property type="entry name" value="Sig_transdc_resp-reg_receiver"/>
</dbReference>
<dbReference type="RefSeq" id="WP_249302703.1">
    <property type="nucleotide sequence ID" value="NZ_JACRSW010000008.1"/>
</dbReference>
<dbReference type="Proteomes" id="UP000637513">
    <property type="component" value="Unassembled WGS sequence"/>
</dbReference>
<dbReference type="SMART" id="SM00850">
    <property type="entry name" value="LytTR"/>
    <property type="match status" value="1"/>
</dbReference>
<evidence type="ECO:0000313" key="6">
    <source>
        <dbReference type="EMBL" id="MBC8556502.1"/>
    </source>
</evidence>
<evidence type="ECO:0000256" key="3">
    <source>
        <dbReference type="PROSITE-ProRule" id="PRU00169"/>
    </source>
</evidence>
<dbReference type="PROSITE" id="PS50930">
    <property type="entry name" value="HTH_LYTTR"/>
    <property type="match status" value="1"/>
</dbReference>
<evidence type="ECO:0000256" key="2">
    <source>
        <dbReference type="ARBA" id="ARBA00024867"/>
    </source>
</evidence>
<dbReference type="SMART" id="SM00448">
    <property type="entry name" value="REC"/>
    <property type="match status" value="1"/>
</dbReference>
<dbReference type="Pfam" id="PF04397">
    <property type="entry name" value="LytTR"/>
    <property type="match status" value="1"/>
</dbReference>
<dbReference type="SUPFAM" id="SSF52172">
    <property type="entry name" value="CheY-like"/>
    <property type="match status" value="1"/>
</dbReference>
<comment type="function">
    <text evidence="2">May play the central regulatory role in sporulation. It may be an element of the effector pathway responsible for the activation of sporulation genes in response to nutritional stress. Spo0A may act in concert with spo0H (a sigma factor) to control the expression of some genes that are critical to the sporulation process.</text>
</comment>
<dbReference type="PANTHER" id="PTHR37299:SF4">
    <property type="entry name" value="TRANSCRIPTIONAL REGULATOR"/>
    <property type="match status" value="1"/>
</dbReference>